<evidence type="ECO:0000313" key="6">
    <source>
        <dbReference type="Ensembl" id="ENSPREP00000000454.1"/>
    </source>
</evidence>
<comment type="subcellular location">
    <subcellularLocation>
        <location evidence="1">Secreted</location>
    </subcellularLocation>
</comment>
<keyword evidence="3" id="KW-1015">Disulfide bond</keyword>
<reference evidence="6" key="2">
    <citation type="submission" date="2025-08" db="UniProtKB">
        <authorList>
            <consortium name="Ensembl"/>
        </authorList>
    </citation>
    <scope>IDENTIFICATION</scope>
    <source>
        <strain evidence="6">Guanapo</strain>
    </source>
</reference>
<dbReference type="InterPro" id="IPR041555">
    <property type="entry name" value="MG3"/>
</dbReference>
<evidence type="ECO:0000256" key="1">
    <source>
        <dbReference type="ARBA" id="ARBA00004613"/>
    </source>
</evidence>
<name>A0A3P9MT89_POERE</name>
<keyword evidence="2" id="KW-0964">Secreted</keyword>
<keyword evidence="7" id="KW-1185">Reference proteome</keyword>
<dbReference type="InterPro" id="IPR050473">
    <property type="entry name" value="A2M/Complement_sys"/>
</dbReference>
<dbReference type="GO" id="GO:0005576">
    <property type="term" value="C:extracellular region"/>
    <property type="evidence" value="ECO:0007669"/>
    <property type="project" value="UniProtKB-SubCell"/>
</dbReference>
<dbReference type="Gene3D" id="2.60.40.1930">
    <property type="match status" value="2"/>
</dbReference>
<proteinExistence type="predicted"/>
<dbReference type="PANTHER" id="PTHR11412">
    <property type="entry name" value="MACROGLOBULIN / COMPLEMENT"/>
    <property type="match status" value="1"/>
</dbReference>
<protein>
    <submittedName>
        <fullName evidence="6">Complement C3-like</fullName>
    </submittedName>
</protein>
<dbReference type="Gene3D" id="2.60.40.1940">
    <property type="match status" value="1"/>
</dbReference>
<evidence type="ECO:0000256" key="2">
    <source>
        <dbReference type="ARBA" id="ARBA00022525"/>
    </source>
</evidence>
<dbReference type="Pfam" id="PF17790">
    <property type="entry name" value="MG1"/>
    <property type="match status" value="1"/>
</dbReference>
<dbReference type="Proteomes" id="UP000242638">
    <property type="component" value="Unassembled WGS sequence"/>
</dbReference>
<reference evidence="6" key="3">
    <citation type="submission" date="2025-09" db="UniProtKB">
        <authorList>
            <consortium name="Ensembl"/>
        </authorList>
    </citation>
    <scope>IDENTIFICATION</scope>
    <source>
        <strain evidence="6">Guanapo</strain>
    </source>
</reference>
<evidence type="ECO:0000313" key="7">
    <source>
        <dbReference type="Proteomes" id="UP000242638"/>
    </source>
</evidence>
<dbReference type="PANTHER" id="PTHR11412:SF81">
    <property type="entry name" value="COMPLEMENT C3"/>
    <property type="match status" value="1"/>
</dbReference>
<dbReference type="Ensembl" id="ENSPRET00000000482.1">
    <property type="protein sequence ID" value="ENSPREP00000000454.1"/>
    <property type="gene ID" value="ENSPREG00000000340.1"/>
</dbReference>
<sequence>MESSRTMSWTQLGFNSFDFSFMSACFSREVLSAPNLLRVETTEIVFVEVQDYVQENAIPVQIKAMNYPTKTKALASTSVTLNRENNFQGFGKIQIEATDFSKDPNRKQYVYLQAQFPNKLLEKIVLVSFQSGYIFIQTDKSIYLPNSKIMYRIFAVSPVTALSTSVPHLDMDVQTKYLQNIFQSIFPKIWKIVAKFRKTPQVSFTFEFEVKEYVLPSFEVTLTPGSPFFYVDSEDLTVNIKAIYNFGEAVDGTAYVLFGVVQDGRKKSFPDSLQKIKILEGDGVARLTREQITQTFSNIAELVGSSIFVAVSVLTKNDEGLKSFFFKWGVSEWKRDRHL</sequence>
<feature type="domain" description="Macroglobulin" evidence="5">
    <location>
        <begin position="212"/>
        <end position="294"/>
    </location>
</feature>
<dbReference type="Pfam" id="PF17791">
    <property type="entry name" value="MG3"/>
    <property type="match status" value="1"/>
</dbReference>
<evidence type="ECO:0000259" key="4">
    <source>
        <dbReference type="Pfam" id="PF17790"/>
    </source>
</evidence>
<organism evidence="6 7">
    <name type="scientific">Poecilia reticulata</name>
    <name type="common">Guppy</name>
    <name type="synonym">Acanthophacelus reticulatus</name>
    <dbReference type="NCBI Taxonomy" id="8081"/>
    <lineage>
        <taxon>Eukaryota</taxon>
        <taxon>Metazoa</taxon>
        <taxon>Chordata</taxon>
        <taxon>Craniata</taxon>
        <taxon>Vertebrata</taxon>
        <taxon>Euteleostomi</taxon>
        <taxon>Actinopterygii</taxon>
        <taxon>Neopterygii</taxon>
        <taxon>Teleostei</taxon>
        <taxon>Neoteleostei</taxon>
        <taxon>Acanthomorphata</taxon>
        <taxon>Ovalentaria</taxon>
        <taxon>Atherinomorphae</taxon>
        <taxon>Cyprinodontiformes</taxon>
        <taxon>Poeciliidae</taxon>
        <taxon>Poeciliinae</taxon>
        <taxon>Poecilia</taxon>
    </lineage>
</organism>
<dbReference type="AlphaFoldDB" id="A0A3P9MT89"/>
<dbReference type="FunFam" id="2.60.40.1940:FF:000001">
    <property type="entry name" value="Complement component C3"/>
    <property type="match status" value="1"/>
</dbReference>
<dbReference type="GeneTree" id="ENSGT00940000154063"/>
<evidence type="ECO:0000256" key="3">
    <source>
        <dbReference type="ARBA" id="ARBA00023157"/>
    </source>
</evidence>
<feature type="domain" description="Complement C3/4/5 macroglobulin" evidence="4">
    <location>
        <begin position="30"/>
        <end position="128"/>
    </location>
</feature>
<dbReference type="InterPro" id="IPR041425">
    <property type="entry name" value="C3/4/5_MG1"/>
</dbReference>
<reference evidence="7" key="1">
    <citation type="submission" date="2013-11" db="EMBL/GenBank/DDBJ databases">
        <title>The genomic landscape of the Guanapo guppy.</title>
        <authorList>
            <person name="Kuenstner A."/>
            <person name="Dreyer C."/>
        </authorList>
    </citation>
    <scope>NUCLEOTIDE SEQUENCE</scope>
    <source>
        <strain evidence="7">Guanapo</strain>
    </source>
</reference>
<accession>A0A3P9MT89</accession>
<evidence type="ECO:0000259" key="5">
    <source>
        <dbReference type="Pfam" id="PF17791"/>
    </source>
</evidence>